<dbReference type="CDD" id="cd02796">
    <property type="entry name" value="tRNA_bind_bactPheRS"/>
    <property type="match status" value="1"/>
</dbReference>
<gene>
    <name evidence="5" type="ORF">K668_03875</name>
</gene>
<protein>
    <submittedName>
        <fullName evidence="5">EMAP domain protein</fullName>
    </submittedName>
</protein>
<evidence type="ECO:0000256" key="1">
    <source>
        <dbReference type="ARBA" id="ARBA00022555"/>
    </source>
</evidence>
<dbReference type="KEGG" id="mbq:K668_03875"/>
<keyword evidence="1 3" id="KW-0820">tRNA-binding</keyword>
<evidence type="ECO:0000259" key="4">
    <source>
        <dbReference type="PROSITE" id="PS50886"/>
    </source>
</evidence>
<dbReference type="EMBL" id="CP005933">
    <property type="protein sequence ID" value="AIA34345.1"/>
    <property type="molecule type" value="Genomic_DNA"/>
</dbReference>
<dbReference type="Pfam" id="PF01588">
    <property type="entry name" value="tRNA_bind"/>
    <property type="match status" value="1"/>
</dbReference>
<sequence>MAILFNINSKFKSNAIAFFDTTINDSQADFYDDLVVFHDEKYNVASVNLLNYKTGTFDKVFNVLNAKEYDDLKNLILSKNDNYKIANLKHFVIGKILKREVHPKSQKLFVLEVDFGSSIRQIITNTTYTTEGKYFVWCMPGSITASGLKITEGEILEVQSYGMLCSADSLGLNDSEAKKLDESLQNCNDSNLGVDITGLL</sequence>
<accession>A0A059Y4S1</accession>
<dbReference type="InterPro" id="IPR002547">
    <property type="entry name" value="tRNA-bd_dom"/>
</dbReference>
<dbReference type="InterPro" id="IPR033714">
    <property type="entry name" value="tRNA_bind_bactPheRS"/>
</dbReference>
<keyword evidence="2 3" id="KW-0694">RNA-binding</keyword>
<dbReference type="PATRIC" id="fig|1316930.3.peg.791"/>
<name>A0A059Y4S1_MYCBV</name>
<organism evidence="5 6">
    <name type="scientific">Mycoplasmopsis bovis CQ-W70</name>
    <dbReference type="NCBI Taxonomy" id="1316930"/>
    <lineage>
        <taxon>Bacteria</taxon>
        <taxon>Bacillati</taxon>
        <taxon>Mycoplasmatota</taxon>
        <taxon>Mycoplasmoidales</taxon>
        <taxon>Metamycoplasmataceae</taxon>
        <taxon>Mycoplasmopsis</taxon>
    </lineage>
</organism>
<evidence type="ECO:0000313" key="5">
    <source>
        <dbReference type="EMBL" id="AIA34345.1"/>
    </source>
</evidence>
<dbReference type="SUPFAM" id="SSF50249">
    <property type="entry name" value="Nucleic acid-binding proteins"/>
    <property type="match status" value="1"/>
</dbReference>
<dbReference type="PROSITE" id="PS50886">
    <property type="entry name" value="TRBD"/>
    <property type="match status" value="1"/>
</dbReference>
<evidence type="ECO:0000256" key="2">
    <source>
        <dbReference type="ARBA" id="ARBA00022884"/>
    </source>
</evidence>
<dbReference type="GO" id="GO:0000049">
    <property type="term" value="F:tRNA binding"/>
    <property type="evidence" value="ECO:0007669"/>
    <property type="project" value="UniProtKB-UniRule"/>
</dbReference>
<dbReference type="HOGENOM" id="CLU_109324_0_0_14"/>
<dbReference type="InterPro" id="IPR012340">
    <property type="entry name" value="NA-bd_OB-fold"/>
</dbReference>
<feature type="domain" description="TRNA-binding" evidence="4">
    <location>
        <begin position="85"/>
        <end position="197"/>
    </location>
</feature>
<dbReference type="Proteomes" id="UP000027182">
    <property type="component" value="Chromosome"/>
</dbReference>
<dbReference type="Gene3D" id="2.40.50.140">
    <property type="entry name" value="Nucleic acid-binding proteins"/>
    <property type="match status" value="1"/>
</dbReference>
<dbReference type="NCBIfam" id="NF045867">
    <property type="entry name" value="PheT_Nterm_rel"/>
    <property type="match status" value="1"/>
</dbReference>
<dbReference type="AlphaFoldDB" id="A0A059Y4S1"/>
<proteinExistence type="predicted"/>
<dbReference type="RefSeq" id="WP_013955076.1">
    <property type="nucleotide sequence ID" value="NZ_CP005933.1"/>
</dbReference>
<evidence type="ECO:0000256" key="3">
    <source>
        <dbReference type="PROSITE-ProRule" id="PRU00209"/>
    </source>
</evidence>
<evidence type="ECO:0000313" key="6">
    <source>
        <dbReference type="Proteomes" id="UP000027182"/>
    </source>
</evidence>
<reference evidence="5 6" key="1">
    <citation type="submission" date="2013-04" db="EMBL/GenBank/DDBJ databases">
        <authorList>
            <person name="Lin L."/>
            <person name="Zeng Z."/>
            <person name="Xie J."/>
            <person name="Luo L."/>
            <person name="Yang Z."/>
            <person name="Liang W."/>
            <person name="Lin H."/>
            <person name="Dong C."/>
            <person name="Sun Y."/>
        </authorList>
    </citation>
    <scope>NUCLEOTIDE SEQUENCE [LARGE SCALE GENOMIC DNA]</scope>
    <source>
        <strain evidence="5 6">CQ-W70</strain>
    </source>
</reference>